<dbReference type="EC" id="2.7.11.25" evidence="2"/>
<feature type="domain" description="Protein kinase" evidence="14">
    <location>
        <begin position="377"/>
        <end position="628"/>
    </location>
</feature>
<comment type="caution">
    <text evidence="16">The sequence shown here is derived from an EMBL/GenBank/DDBJ whole genome shotgun (WGS) entry which is preliminary data.</text>
</comment>
<keyword evidence="9" id="KW-0142">cGMP-binding</keyword>
<dbReference type="GO" id="GO:1902065">
    <property type="term" value="P:response to L-glutamate"/>
    <property type="evidence" value="ECO:0007669"/>
    <property type="project" value="UniProtKB-ARBA"/>
</dbReference>
<comment type="catalytic activity">
    <reaction evidence="10">
        <text>L-threonyl-[protein] + ATP = O-phospho-L-threonyl-[protein] + ADP + H(+)</text>
        <dbReference type="Rhea" id="RHEA:46608"/>
        <dbReference type="Rhea" id="RHEA-COMP:11060"/>
        <dbReference type="Rhea" id="RHEA-COMP:11605"/>
        <dbReference type="ChEBI" id="CHEBI:15378"/>
        <dbReference type="ChEBI" id="CHEBI:30013"/>
        <dbReference type="ChEBI" id="CHEBI:30616"/>
        <dbReference type="ChEBI" id="CHEBI:61977"/>
        <dbReference type="ChEBI" id="CHEBI:456216"/>
        <dbReference type="EC" id="2.7.11.25"/>
    </reaction>
</comment>
<evidence type="ECO:0000256" key="5">
    <source>
        <dbReference type="ARBA" id="ARBA00022679"/>
    </source>
</evidence>
<comment type="catalytic activity">
    <reaction evidence="11">
        <text>L-seryl-[protein] + ATP = O-phospho-L-seryl-[protein] + ADP + H(+)</text>
        <dbReference type="Rhea" id="RHEA:17989"/>
        <dbReference type="Rhea" id="RHEA-COMP:9863"/>
        <dbReference type="Rhea" id="RHEA-COMP:11604"/>
        <dbReference type="ChEBI" id="CHEBI:15378"/>
        <dbReference type="ChEBI" id="CHEBI:29999"/>
        <dbReference type="ChEBI" id="CHEBI:30616"/>
        <dbReference type="ChEBI" id="CHEBI:83421"/>
        <dbReference type="ChEBI" id="CHEBI:456216"/>
        <dbReference type="EC" id="2.7.11.25"/>
    </reaction>
</comment>
<feature type="region of interest" description="Disordered" evidence="13">
    <location>
        <begin position="633"/>
        <end position="652"/>
    </location>
</feature>
<evidence type="ECO:0000259" key="14">
    <source>
        <dbReference type="PROSITE" id="PS50011"/>
    </source>
</evidence>
<proteinExistence type="inferred from homology"/>
<dbReference type="CDD" id="cd00038">
    <property type="entry name" value="CAP_ED"/>
    <property type="match status" value="1"/>
</dbReference>
<evidence type="ECO:0000256" key="3">
    <source>
        <dbReference type="ARBA" id="ARBA00022527"/>
    </source>
</evidence>
<dbReference type="PROSITE" id="PS50011">
    <property type="entry name" value="PROTEIN_KINASE_DOM"/>
    <property type="match status" value="1"/>
</dbReference>
<accession>A0ABD1U4Y2</accession>
<evidence type="ECO:0000256" key="9">
    <source>
        <dbReference type="ARBA" id="ARBA00022992"/>
    </source>
</evidence>
<dbReference type="InterPro" id="IPR014710">
    <property type="entry name" value="RmlC-like_jellyroll"/>
</dbReference>
<dbReference type="PANTHER" id="PTHR48016">
    <property type="entry name" value="MAP KINASE KINASE KINASE SSK2-RELATED-RELATED"/>
    <property type="match status" value="1"/>
</dbReference>
<evidence type="ECO:0000256" key="10">
    <source>
        <dbReference type="ARBA" id="ARBA00047559"/>
    </source>
</evidence>
<dbReference type="PROSITE" id="PS50042">
    <property type="entry name" value="CNMP_BINDING_3"/>
    <property type="match status" value="1"/>
</dbReference>
<dbReference type="SMART" id="SM00100">
    <property type="entry name" value="cNMP"/>
    <property type="match status" value="1"/>
</dbReference>
<keyword evidence="8 12" id="KW-0067">ATP-binding</keyword>
<dbReference type="SMART" id="SM00220">
    <property type="entry name" value="S_TKc"/>
    <property type="match status" value="1"/>
</dbReference>
<evidence type="ECO:0000256" key="12">
    <source>
        <dbReference type="PROSITE-ProRule" id="PRU10141"/>
    </source>
</evidence>
<evidence type="ECO:0000256" key="4">
    <source>
        <dbReference type="ARBA" id="ARBA00022535"/>
    </source>
</evidence>
<keyword evidence="7 16" id="KW-0418">Kinase</keyword>
<sequence>MDHRPGNGVYPVGWPVGSLPQVPVTRAHTLIYNPHEKHDEIYSEKYLFRAEGERDMSLSIYDNWGRLVEAVIRREQLWQMFHDRSPSVSSISSDFSLDSQVLDVYIDFPAVENSEKKEKTTKKGSSGLVLEMRVKRQDAIQWMSRGLLPESLRERIKSYDKYFMIRNLPKDLSKDIMRHICLAHLKRAPLFEKMDEQLLDAVCDRLKSVVYAKDRFTVREGDPVDAMLFIMRGKLLSMTSSGGRTDSYLRDGDFCGEELFIWVLDPHSSFDLPISTRTVQALSEVQMFALVADDLKFVASQFRRLHGKQMRYIFRFYSQQWRYWAARVIQVAWGHKYNFGKNKSVEARMLERIWPIMLQKPAEPDFRAEYKRIIMDWQKCELLGRGSFGTVYEGIADDGFFFAVKEVSLLDQGDEGKQSIIQLEQEIALLSQFEHENIVQYYGATKDESNLYIFLELVAKGSLLSLYQKYNLQDSQVSAYTRQILHGLKYLHDRNVVHRDIKCANILVDANGSVKLADFGLAKATKLNDVKSCKGTAFWMAPEVVRSRGYGHAADIWSLGCTVLEMLTQRFPYFNLEFMPALFRIGRGELPPIPESLSSYARDFILQCLQVDPNARPSAAQLLDHPFVKRTLPSSSGSASPYNFGRRSQEML</sequence>
<dbReference type="Gene3D" id="1.10.510.10">
    <property type="entry name" value="Transferase(Phosphotransferase) domain 1"/>
    <property type="match status" value="1"/>
</dbReference>
<evidence type="ECO:0000256" key="11">
    <source>
        <dbReference type="ARBA" id="ARBA00048329"/>
    </source>
</evidence>
<dbReference type="PANTHER" id="PTHR48016:SF29">
    <property type="entry name" value="MITOGEN-ACTIVATED PROTEIN KINASE KINASE KINASE 1-RELATED"/>
    <property type="match status" value="1"/>
</dbReference>
<dbReference type="Pfam" id="PF00069">
    <property type="entry name" value="Pkinase"/>
    <property type="match status" value="1"/>
</dbReference>
<evidence type="ECO:0000313" key="17">
    <source>
        <dbReference type="Proteomes" id="UP001604277"/>
    </source>
</evidence>
<name>A0ABD1U4Y2_9LAMI</name>
<evidence type="ECO:0000256" key="2">
    <source>
        <dbReference type="ARBA" id="ARBA00012406"/>
    </source>
</evidence>
<keyword evidence="6 12" id="KW-0547">Nucleotide-binding</keyword>
<feature type="binding site" evidence="12">
    <location>
        <position position="405"/>
    </location>
    <ligand>
        <name>ATP</name>
        <dbReference type="ChEBI" id="CHEBI:30616"/>
    </ligand>
</feature>
<organism evidence="16 17">
    <name type="scientific">Forsythia ovata</name>
    <dbReference type="NCBI Taxonomy" id="205694"/>
    <lineage>
        <taxon>Eukaryota</taxon>
        <taxon>Viridiplantae</taxon>
        <taxon>Streptophyta</taxon>
        <taxon>Embryophyta</taxon>
        <taxon>Tracheophyta</taxon>
        <taxon>Spermatophyta</taxon>
        <taxon>Magnoliopsida</taxon>
        <taxon>eudicotyledons</taxon>
        <taxon>Gunneridae</taxon>
        <taxon>Pentapetalae</taxon>
        <taxon>asterids</taxon>
        <taxon>lamiids</taxon>
        <taxon>Lamiales</taxon>
        <taxon>Oleaceae</taxon>
        <taxon>Forsythieae</taxon>
        <taxon>Forsythia</taxon>
    </lineage>
</organism>
<reference evidence="17" key="1">
    <citation type="submission" date="2024-07" db="EMBL/GenBank/DDBJ databases">
        <title>Two chromosome-level genome assemblies of Korean endemic species Abeliophyllum distichum and Forsythia ovata (Oleaceae).</title>
        <authorList>
            <person name="Jang H."/>
        </authorList>
    </citation>
    <scope>NUCLEOTIDE SEQUENCE [LARGE SCALE GENOMIC DNA]</scope>
</reference>
<comment type="similarity">
    <text evidence="1">Belongs to the protein kinase superfamily. STE Ser/Thr protein kinase family. MAP kinase kinase kinase subfamily.</text>
</comment>
<protein>
    <recommendedName>
        <fullName evidence="2">mitogen-activated protein kinase kinase kinase</fullName>
        <ecNumber evidence="2">2.7.11.25</ecNumber>
    </recommendedName>
</protein>
<dbReference type="Gene3D" id="2.60.120.10">
    <property type="entry name" value="Jelly Rolls"/>
    <property type="match status" value="1"/>
</dbReference>
<dbReference type="FunFam" id="1.10.510.10:FF:000359">
    <property type="entry name" value="Mitogen-activated protein kinase 1, putative, expressed"/>
    <property type="match status" value="1"/>
</dbReference>
<gene>
    <name evidence="16" type="ORF">Fot_23986</name>
</gene>
<dbReference type="InterPro" id="IPR050538">
    <property type="entry name" value="MAP_kinase_kinase_kinase"/>
</dbReference>
<keyword evidence="17" id="KW-1185">Reference proteome</keyword>
<dbReference type="InterPro" id="IPR008271">
    <property type="entry name" value="Ser/Thr_kinase_AS"/>
</dbReference>
<dbReference type="InterPro" id="IPR017441">
    <property type="entry name" value="Protein_kinase_ATP_BS"/>
</dbReference>
<evidence type="ECO:0000313" key="16">
    <source>
        <dbReference type="EMBL" id="KAL2520063.1"/>
    </source>
</evidence>
<dbReference type="SUPFAM" id="SSF56112">
    <property type="entry name" value="Protein kinase-like (PK-like)"/>
    <property type="match status" value="1"/>
</dbReference>
<dbReference type="PROSITE" id="PS00107">
    <property type="entry name" value="PROTEIN_KINASE_ATP"/>
    <property type="match status" value="1"/>
</dbReference>
<keyword evidence="5" id="KW-0808">Transferase</keyword>
<feature type="domain" description="Cyclic nucleotide-binding" evidence="15">
    <location>
        <begin position="190"/>
        <end position="290"/>
    </location>
</feature>
<dbReference type="InterPro" id="IPR000719">
    <property type="entry name" value="Prot_kinase_dom"/>
</dbReference>
<dbReference type="GO" id="GO:0005524">
    <property type="term" value="F:ATP binding"/>
    <property type="evidence" value="ECO:0007669"/>
    <property type="project" value="UniProtKB-UniRule"/>
</dbReference>
<dbReference type="EMBL" id="JBFOLJ010000007">
    <property type="protein sequence ID" value="KAL2520063.1"/>
    <property type="molecule type" value="Genomic_DNA"/>
</dbReference>
<dbReference type="AlphaFoldDB" id="A0ABD1U4Y2"/>
<evidence type="ECO:0000256" key="6">
    <source>
        <dbReference type="ARBA" id="ARBA00022741"/>
    </source>
</evidence>
<keyword evidence="4" id="KW-0140">cGMP</keyword>
<dbReference type="GO" id="GO:0030553">
    <property type="term" value="F:cGMP binding"/>
    <property type="evidence" value="ECO:0007669"/>
    <property type="project" value="UniProtKB-KW"/>
</dbReference>
<evidence type="ECO:0000256" key="8">
    <source>
        <dbReference type="ARBA" id="ARBA00022840"/>
    </source>
</evidence>
<dbReference type="PROSITE" id="PS00108">
    <property type="entry name" value="PROTEIN_KINASE_ST"/>
    <property type="match status" value="1"/>
</dbReference>
<dbReference type="GO" id="GO:0004709">
    <property type="term" value="F:MAP kinase kinase kinase activity"/>
    <property type="evidence" value="ECO:0007669"/>
    <property type="project" value="UniProtKB-EC"/>
</dbReference>
<evidence type="ECO:0000256" key="13">
    <source>
        <dbReference type="SAM" id="MobiDB-lite"/>
    </source>
</evidence>
<dbReference type="InterPro" id="IPR011009">
    <property type="entry name" value="Kinase-like_dom_sf"/>
</dbReference>
<evidence type="ECO:0000259" key="15">
    <source>
        <dbReference type="PROSITE" id="PS50042"/>
    </source>
</evidence>
<dbReference type="SUPFAM" id="SSF51206">
    <property type="entry name" value="cAMP-binding domain-like"/>
    <property type="match status" value="1"/>
</dbReference>
<keyword evidence="3" id="KW-0723">Serine/threonine-protein kinase</keyword>
<dbReference type="InterPro" id="IPR000595">
    <property type="entry name" value="cNMP-bd_dom"/>
</dbReference>
<evidence type="ECO:0000256" key="1">
    <source>
        <dbReference type="ARBA" id="ARBA00006529"/>
    </source>
</evidence>
<evidence type="ECO:0000256" key="7">
    <source>
        <dbReference type="ARBA" id="ARBA00022777"/>
    </source>
</evidence>
<dbReference type="Proteomes" id="UP001604277">
    <property type="component" value="Unassembled WGS sequence"/>
</dbReference>
<dbReference type="InterPro" id="IPR018490">
    <property type="entry name" value="cNMP-bd_dom_sf"/>
</dbReference>